<dbReference type="Proteomes" id="UP001056981">
    <property type="component" value="Chromosome"/>
</dbReference>
<gene>
    <name evidence="2" type="ORF">E4N86_08865</name>
</gene>
<dbReference type="InterPro" id="IPR011704">
    <property type="entry name" value="ATPase_dyneun-rel_AAA"/>
</dbReference>
<evidence type="ECO:0000313" key="2">
    <source>
        <dbReference type="EMBL" id="UTD00801.1"/>
    </source>
</evidence>
<proteinExistence type="predicted"/>
<dbReference type="InterPro" id="IPR003593">
    <property type="entry name" value="AAA+_ATPase"/>
</dbReference>
<dbReference type="GO" id="GO:0016887">
    <property type="term" value="F:ATP hydrolysis activity"/>
    <property type="evidence" value="ECO:0007669"/>
    <property type="project" value="InterPro"/>
</dbReference>
<protein>
    <submittedName>
        <fullName evidence="2">AAA domain-containing protein</fullName>
    </submittedName>
</protein>
<feature type="domain" description="AAA+ ATPase" evidence="1">
    <location>
        <begin position="30"/>
        <end position="177"/>
    </location>
</feature>
<name>A0A9Q9BFM9_TREDN</name>
<dbReference type="Gene3D" id="1.10.8.80">
    <property type="entry name" value="Magnesium chelatase subunit I, C-Terminal domain"/>
    <property type="match status" value="1"/>
</dbReference>
<dbReference type="InterPro" id="IPR041628">
    <property type="entry name" value="ChlI/MoxR_AAA_lid"/>
</dbReference>
<dbReference type="AlphaFoldDB" id="A0A9Q9BFM9"/>
<dbReference type="RefSeq" id="WP_253717800.1">
    <property type="nucleotide sequence ID" value="NZ_CP051522.1"/>
</dbReference>
<dbReference type="InterPro" id="IPR052989">
    <property type="entry name" value="Mg-chelatase_DI-like"/>
</dbReference>
<reference evidence="2" key="1">
    <citation type="submission" date="2020-04" db="EMBL/GenBank/DDBJ databases">
        <title>Comparative genomics of oral phylogroup-2 Treponema strains.</title>
        <authorList>
            <person name="Zeng H."/>
            <person name="Chan Y.K."/>
            <person name="Watt R.M."/>
        </authorList>
    </citation>
    <scope>NUCLEOTIDE SEQUENCE</scope>
    <source>
        <strain evidence="2">OMZ 905</strain>
    </source>
</reference>
<dbReference type="Gene3D" id="3.40.50.300">
    <property type="entry name" value="P-loop containing nucleotide triphosphate hydrolases"/>
    <property type="match status" value="1"/>
</dbReference>
<dbReference type="SUPFAM" id="SSF52540">
    <property type="entry name" value="P-loop containing nucleoside triphosphate hydrolases"/>
    <property type="match status" value="1"/>
</dbReference>
<sequence>MTEKQIFPFVQIEGQEDIKLAIILNLICPAISGVLIRGEKGTGKSTIVRGIGELMQRQGENLKVIELPINATEDRVAGSIDIERVLKTGEKVLQKGILAEADGNILYADEINLLEDYIVDLLLDAAAMGVNTIERDGISYSHSSKFILIGTMNPEEGELRPQLLDRFGLLVDVKSEKDGHLRKEIIKKRLAFENDPVEFINSSHKEEKDLISKIKEAQKIFPDIKVGDEILDLVVSLSIGLNVDGHRGDLTLVRAAKAYAAFQERDEVTKDDIIRLAQMVYSHRLRKKPFEEINPLNQADIENILNERL</sequence>
<dbReference type="SMART" id="SM00382">
    <property type="entry name" value="AAA"/>
    <property type="match status" value="1"/>
</dbReference>
<dbReference type="InterPro" id="IPR027417">
    <property type="entry name" value="P-loop_NTPase"/>
</dbReference>
<organism evidence="2 3">
    <name type="scientific">Treponema denticola</name>
    <dbReference type="NCBI Taxonomy" id="158"/>
    <lineage>
        <taxon>Bacteria</taxon>
        <taxon>Pseudomonadati</taxon>
        <taxon>Spirochaetota</taxon>
        <taxon>Spirochaetia</taxon>
        <taxon>Spirochaetales</taxon>
        <taxon>Treponemataceae</taxon>
        <taxon>Treponema</taxon>
    </lineage>
</organism>
<dbReference type="EMBL" id="CP051635">
    <property type="protein sequence ID" value="UTD00801.1"/>
    <property type="molecule type" value="Genomic_DNA"/>
</dbReference>
<accession>A0A9Q9BFM9</accession>
<evidence type="ECO:0000259" key="1">
    <source>
        <dbReference type="SMART" id="SM00382"/>
    </source>
</evidence>
<dbReference type="GO" id="GO:0005524">
    <property type="term" value="F:ATP binding"/>
    <property type="evidence" value="ECO:0007669"/>
    <property type="project" value="InterPro"/>
</dbReference>
<dbReference type="Pfam" id="PF07728">
    <property type="entry name" value="AAA_5"/>
    <property type="match status" value="1"/>
</dbReference>
<dbReference type="PANTHER" id="PTHR35023">
    <property type="entry name" value="CHELATASE-RELATED"/>
    <property type="match status" value="1"/>
</dbReference>
<dbReference type="PANTHER" id="PTHR35023:SF1">
    <property type="entry name" value="MG-PROTOPORPHYRIN IX CHELATASE"/>
    <property type="match status" value="1"/>
</dbReference>
<dbReference type="Pfam" id="PF17863">
    <property type="entry name" value="AAA_lid_2"/>
    <property type="match status" value="1"/>
</dbReference>
<evidence type="ECO:0000313" key="3">
    <source>
        <dbReference type="Proteomes" id="UP001056981"/>
    </source>
</evidence>